<dbReference type="InterPro" id="IPR008930">
    <property type="entry name" value="Terpenoid_cyclase/PrenylTrfase"/>
</dbReference>
<feature type="domain" description="Terpene synthase metal-binding" evidence="6">
    <location>
        <begin position="265"/>
        <end position="334"/>
    </location>
</feature>
<reference evidence="7" key="2">
    <citation type="submission" date="2023-06" db="EMBL/GenBank/DDBJ databases">
        <authorList>
            <person name="Ma L."/>
            <person name="Liu K.-W."/>
            <person name="Li Z."/>
            <person name="Hsiao Y.-Y."/>
            <person name="Qi Y."/>
            <person name="Fu T."/>
            <person name="Tang G."/>
            <person name="Zhang D."/>
            <person name="Sun W.-H."/>
            <person name="Liu D.-K."/>
            <person name="Li Y."/>
            <person name="Chen G.-Z."/>
            <person name="Liu X.-D."/>
            <person name="Liao X.-Y."/>
            <person name="Jiang Y.-T."/>
            <person name="Yu X."/>
            <person name="Hao Y."/>
            <person name="Huang J."/>
            <person name="Zhao X.-W."/>
            <person name="Ke S."/>
            <person name="Chen Y.-Y."/>
            <person name="Wu W.-L."/>
            <person name="Hsu J.-L."/>
            <person name="Lin Y.-F."/>
            <person name="Huang M.-D."/>
            <person name="Li C.-Y."/>
            <person name="Huang L."/>
            <person name="Wang Z.-W."/>
            <person name="Zhao X."/>
            <person name="Zhong W.-Y."/>
            <person name="Peng D.-H."/>
            <person name="Ahmad S."/>
            <person name="Lan S."/>
            <person name="Zhang J.-S."/>
            <person name="Tsai W.-C."/>
            <person name="Van De Peer Y."/>
            <person name="Liu Z.-J."/>
        </authorList>
    </citation>
    <scope>NUCLEOTIDE SEQUENCE</scope>
    <source>
        <strain evidence="7">SCP</strain>
        <tissue evidence="7">Leaves</tissue>
    </source>
</reference>
<proteinExistence type="predicted"/>
<evidence type="ECO:0000313" key="8">
    <source>
        <dbReference type="Proteomes" id="UP001179952"/>
    </source>
</evidence>
<evidence type="ECO:0000256" key="2">
    <source>
        <dbReference type="ARBA" id="ARBA00022723"/>
    </source>
</evidence>
<accession>A0AAV9B046</accession>
<dbReference type="GO" id="GO:0000287">
    <property type="term" value="F:magnesium ion binding"/>
    <property type="evidence" value="ECO:0007669"/>
    <property type="project" value="InterPro"/>
</dbReference>
<dbReference type="Proteomes" id="UP001179952">
    <property type="component" value="Unassembled WGS sequence"/>
</dbReference>
<dbReference type="InterPro" id="IPR008949">
    <property type="entry name" value="Isoprenoid_synthase_dom_sf"/>
</dbReference>
<dbReference type="AlphaFoldDB" id="A0AAV9B046"/>
<protein>
    <submittedName>
        <fullName evidence="7">Uncharacterized protein</fullName>
    </submittedName>
</protein>
<keyword evidence="3" id="KW-0460">Magnesium</keyword>
<keyword evidence="8" id="KW-1185">Reference proteome</keyword>
<comment type="cofactor">
    <cofactor evidence="1">
        <name>Mg(2+)</name>
        <dbReference type="ChEBI" id="CHEBI:18420"/>
    </cofactor>
</comment>
<dbReference type="InterPro" id="IPR005630">
    <property type="entry name" value="Terpene_synthase_metal-bd"/>
</dbReference>
<evidence type="ECO:0000256" key="3">
    <source>
        <dbReference type="ARBA" id="ARBA00022842"/>
    </source>
</evidence>
<dbReference type="InterPro" id="IPR050148">
    <property type="entry name" value="Terpene_synthase-like"/>
</dbReference>
<dbReference type="PANTHER" id="PTHR31225:SF0">
    <property type="entry name" value="S-(+)-LINALOOL SYNTHASE, CHLOROPLASTIC"/>
    <property type="match status" value="1"/>
</dbReference>
<dbReference type="SUPFAM" id="SSF48576">
    <property type="entry name" value="Terpenoid synthases"/>
    <property type="match status" value="1"/>
</dbReference>
<dbReference type="GO" id="GO:0016114">
    <property type="term" value="P:terpenoid biosynthetic process"/>
    <property type="evidence" value="ECO:0007669"/>
    <property type="project" value="InterPro"/>
</dbReference>
<dbReference type="EMBL" id="JAUJYN010000006">
    <property type="protein sequence ID" value="KAK1269821.1"/>
    <property type="molecule type" value="Genomic_DNA"/>
</dbReference>
<dbReference type="SUPFAM" id="SSF48239">
    <property type="entry name" value="Terpenoid cyclases/Protein prenyltransferases"/>
    <property type="match status" value="1"/>
</dbReference>
<dbReference type="Gene3D" id="1.50.10.130">
    <property type="entry name" value="Terpene synthase, N-terminal domain"/>
    <property type="match status" value="1"/>
</dbReference>
<sequence>MASHIFLASLNPSKILKANYRPQSKITKLKPSNSLRSSYQSLSEDLTQSAGLQIKRKEKMKKVLSMLCKMDDPYESMITVDILQRLGIDHHFNEEIMNIVNSLQHISLGGYNGSRFCDDLRYVALRFRLLRQHGHYVSSDVFNKFMDREGRFKLSLSKDVKGLLGLYEASHLSIGEEILDDAKDFTSKNLKACMAYLEPRMFGLVDHTLKYPFHTSIPKYHFEFYLNHYKGCQMNTLFEELATSEFAILRTLHQEEMREIKRWWRDLGLAKELNLMRDNPAKWFMWAMVMLPDPQFSRYRIELTKPISLIYIIDDMFDVLGSYEDLIRFTEAIDS</sequence>
<dbReference type="InterPro" id="IPR001906">
    <property type="entry name" value="Terpene_synth_N"/>
</dbReference>
<keyword evidence="2" id="KW-0479">Metal-binding</keyword>
<evidence type="ECO:0000259" key="5">
    <source>
        <dbReference type="Pfam" id="PF01397"/>
    </source>
</evidence>
<comment type="caution">
    <text evidence="7">The sequence shown here is derived from an EMBL/GenBank/DDBJ whole genome shotgun (WGS) entry which is preliminary data.</text>
</comment>
<dbReference type="Pfam" id="PF01397">
    <property type="entry name" value="Terpene_synth"/>
    <property type="match status" value="1"/>
</dbReference>
<evidence type="ECO:0000256" key="4">
    <source>
        <dbReference type="ARBA" id="ARBA00023239"/>
    </source>
</evidence>
<feature type="domain" description="Terpene synthase N-terminal" evidence="5">
    <location>
        <begin position="44"/>
        <end position="207"/>
    </location>
</feature>
<dbReference type="Pfam" id="PF03936">
    <property type="entry name" value="Terpene_synth_C"/>
    <property type="match status" value="1"/>
</dbReference>
<dbReference type="Gene3D" id="1.10.600.10">
    <property type="entry name" value="Farnesyl Diphosphate Synthase"/>
    <property type="match status" value="1"/>
</dbReference>
<evidence type="ECO:0000256" key="1">
    <source>
        <dbReference type="ARBA" id="ARBA00001946"/>
    </source>
</evidence>
<dbReference type="InterPro" id="IPR036965">
    <property type="entry name" value="Terpene_synth_N_sf"/>
</dbReference>
<dbReference type="PANTHER" id="PTHR31225">
    <property type="entry name" value="OS04G0344100 PROTEIN-RELATED"/>
    <property type="match status" value="1"/>
</dbReference>
<name>A0AAV9B046_ACOGR</name>
<evidence type="ECO:0000259" key="6">
    <source>
        <dbReference type="Pfam" id="PF03936"/>
    </source>
</evidence>
<gene>
    <name evidence="7" type="ORF">QJS04_geneDACA005238</name>
</gene>
<reference evidence="7" key="1">
    <citation type="journal article" date="2023" name="Nat. Commun.">
        <title>Diploid and tetraploid genomes of Acorus and the evolution of monocots.</title>
        <authorList>
            <person name="Ma L."/>
            <person name="Liu K.W."/>
            <person name="Li Z."/>
            <person name="Hsiao Y.Y."/>
            <person name="Qi Y."/>
            <person name="Fu T."/>
            <person name="Tang G.D."/>
            <person name="Zhang D."/>
            <person name="Sun W.H."/>
            <person name="Liu D.K."/>
            <person name="Li Y."/>
            <person name="Chen G.Z."/>
            <person name="Liu X.D."/>
            <person name="Liao X.Y."/>
            <person name="Jiang Y.T."/>
            <person name="Yu X."/>
            <person name="Hao Y."/>
            <person name="Huang J."/>
            <person name="Zhao X.W."/>
            <person name="Ke S."/>
            <person name="Chen Y.Y."/>
            <person name="Wu W.L."/>
            <person name="Hsu J.L."/>
            <person name="Lin Y.F."/>
            <person name="Huang M.D."/>
            <person name="Li C.Y."/>
            <person name="Huang L."/>
            <person name="Wang Z.W."/>
            <person name="Zhao X."/>
            <person name="Zhong W.Y."/>
            <person name="Peng D.H."/>
            <person name="Ahmad S."/>
            <person name="Lan S."/>
            <person name="Zhang J.S."/>
            <person name="Tsai W.C."/>
            <person name="Van de Peer Y."/>
            <person name="Liu Z.J."/>
        </authorList>
    </citation>
    <scope>NUCLEOTIDE SEQUENCE</scope>
    <source>
        <strain evidence="7">SCP</strain>
    </source>
</reference>
<organism evidence="7 8">
    <name type="scientific">Acorus gramineus</name>
    <name type="common">Dwarf sweet flag</name>
    <dbReference type="NCBI Taxonomy" id="55184"/>
    <lineage>
        <taxon>Eukaryota</taxon>
        <taxon>Viridiplantae</taxon>
        <taxon>Streptophyta</taxon>
        <taxon>Embryophyta</taxon>
        <taxon>Tracheophyta</taxon>
        <taxon>Spermatophyta</taxon>
        <taxon>Magnoliopsida</taxon>
        <taxon>Liliopsida</taxon>
        <taxon>Acoraceae</taxon>
        <taxon>Acorus</taxon>
    </lineage>
</organism>
<dbReference type="GO" id="GO:0010333">
    <property type="term" value="F:terpene synthase activity"/>
    <property type="evidence" value="ECO:0007669"/>
    <property type="project" value="InterPro"/>
</dbReference>
<evidence type="ECO:0000313" key="7">
    <source>
        <dbReference type="EMBL" id="KAK1269821.1"/>
    </source>
</evidence>
<keyword evidence="4" id="KW-0456">Lyase</keyword>